<dbReference type="SMART" id="SM00345">
    <property type="entry name" value="HTH_GNTR"/>
    <property type="match status" value="1"/>
</dbReference>
<dbReference type="InterPro" id="IPR011663">
    <property type="entry name" value="UTRA"/>
</dbReference>
<dbReference type="InterPro" id="IPR000524">
    <property type="entry name" value="Tscrpt_reg_HTH_GntR"/>
</dbReference>
<dbReference type="Pfam" id="PF00392">
    <property type="entry name" value="GntR"/>
    <property type="match status" value="1"/>
</dbReference>
<evidence type="ECO:0000256" key="1">
    <source>
        <dbReference type="ARBA" id="ARBA00023015"/>
    </source>
</evidence>
<keyword evidence="2" id="KW-0238">DNA-binding</keyword>
<organism evidence="5 6">
    <name type="scientific">Anaerospora hongkongensis</name>
    <dbReference type="NCBI Taxonomy" id="244830"/>
    <lineage>
        <taxon>Bacteria</taxon>
        <taxon>Bacillati</taxon>
        <taxon>Bacillota</taxon>
        <taxon>Negativicutes</taxon>
        <taxon>Selenomonadales</taxon>
        <taxon>Sporomusaceae</taxon>
        <taxon>Anaerospora</taxon>
    </lineage>
</organism>
<dbReference type="GO" id="GO:0003700">
    <property type="term" value="F:DNA-binding transcription factor activity"/>
    <property type="evidence" value="ECO:0007669"/>
    <property type="project" value="InterPro"/>
</dbReference>
<dbReference type="InterPro" id="IPR050679">
    <property type="entry name" value="Bact_HTH_transcr_reg"/>
</dbReference>
<dbReference type="PROSITE" id="PS50949">
    <property type="entry name" value="HTH_GNTR"/>
    <property type="match status" value="1"/>
</dbReference>
<keyword evidence="1" id="KW-0805">Transcription regulation</keyword>
<dbReference type="SUPFAM" id="SSF46785">
    <property type="entry name" value="Winged helix' DNA-binding domain"/>
    <property type="match status" value="1"/>
</dbReference>
<dbReference type="PANTHER" id="PTHR44846">
    <property type="entry name" value="MANNOSYL-D-GLYCERATE TRANSPORT/METABOLISM SYSTEM REPRESSOR MNGR-RELATED"/>
    <property type="match status" value="1"/>
</dbReference>
<dbReference type="InterPro" id="IPR028978">
    <property type="entry name" value="Chorismate_lyase_/UTRA_dom_sf"/>
</dbReference>
<reference evidence="5 6" key="1">
    <citation type="submission" date="2019-03" db="EMBL/GenBank/DDBJ databases">
        <title>Genomic Encyclopedia of Type Strains, Phase IV (KMG-IV): sequencing the most valuable type-strain genomes for metagenomic binning, comparative biology and taxonomic classification.</title>
        <authorList>
            <person name="Goeker M."/>
        </authorList>
    </citation>
    <scope>NUCLEOTIDE SEQUENCE [LARGE SCALE GENOMIC DNA]</scope>
    <source>
        <strain evidence="5 6">DSM 15969</strain>
    </source>
</reference>
<keyword evidence="3" id="KW-0804">Transcription</keyword>
<proteinExistence type="predicted"/>
<feature type="domain" description="HTH gntR-type" evidence="4">
    <location>
        <begin position="5"/>
        <end position="73"/>
    </location>
</feature>
<name>A0A4R1PXH6_9FIRM</name>
<dbReference type="PRINTS" id="PR00035">
    <property type="entry name" value="HTHGNTR"/>
</dbReference>
<dbReference type="EMBL" id="SLUI01000006">
    <property type="protein sequence ID" value="TCL37338.1"/>
    <property type="molecule type" value="Genomic_DNA"/>
</dbReference>
<dbReference type="OrthoDB" id="457376at2"/>
<dbReference type="GO" id="GO:0045892">
    <property type="term" value="P:negative regulation of DNA-templated transcription"/>
    <property type="evidence" value="ECO:0007669"/>
    <property type="project" value="TreeGrafter"/>
</dbReference>
<dbReference type="PANTHER" id="PTHR44846:SF1">
    <property type="entry name" value="MANNOSYL-D-GLYCERATE TRANSPORT_METABOLISM SYSTEM REPRESSOR MNGR-RELATED"/>
    <property type="match status" value="1"/>
</dbReference>
<gene>
    <name evidence="5" type="ORF">EV210_106207</name>
</gene>
<dbReference type="SUPFAM" id="SSF64288">
    <property type="entry name" value="Chorismate lyase-like"/>
    <property type="match status" value="1"/>
</dbReference>
<dbReference type="Proteomes" id="UP000295063">
    <property type="component" value="Unassembled WGS sequence"/>
</dbReference>
<dbReference type="AlphaFoldDB" id="A0A4R1PXH6"/>
<accession>A0A4R1PXH6</accession>
<evidence type="ECO:0000256" key="3">
    <source>
        <dbReference type="ARBA" id="ARBA00023163"/>
    </source>
</evidence>
<evidence type="ECO:0000259" key="4">
    <source>
        <dbReference type="PROSITE" id="PS50949"/>
    </source>
</evidence>
<evidence type="ECO:0000256" key="2">
    <source>
        <dbReference type="ARBA" id="ARBA00023125"/>
    </source>
</evidence>
<dbReference type="SMART" id="SM00866">
    <property type="entry name" value="UTRA"/>
    <property type="match status" value="1"/>
</dbReference>
<dbReference type="InterPro" id="IPR036388">
    <property type="entry name" value="WH-like_DNA-bd_sf"/>
</dbReference>
<dbReference type="Pfam" id="PF07702">
    <property type="entry name" value="UTRA"/>
    <property type="match status" value="1"/>
</dbReference>
<sequence length="238" mass="27196">MRKLMPMYYRLAYDIKLDIESGKLKEGDMIPTEEQLGEMYGISRMTVRQGIALLTEAGLIETLKGKGSFVRLPKLNQLVINFHNASSTDGEQFRYKLLSAKMVYDNHSYAQQLGLAPDDKVILLRSLLYKDDLPSAIEEKYMRYLRGKPLLETQLEYAAFPEVIAKHQDSVPVRNEMVISVDVLSLEQANLLETEPFQPVMVITQVIYSKDDVPLGISRMVCHKDRFQLNATSYLGRL</sequence>
<dbReference type="Gene3D" id="3.40.1410.10">
    <property type="entry name" value="Chorismate lyase-like"/>
    <property type="match status" value="1"/>
</dbReference>
<protein>
    <submittedName>
        <fullName evidence="5">GntR family transcriptional regulator</fullName>
    </submittedName>
</protein>
<evidence type="ECO:0000313" key="6">
    <source>
        <dbReference type="Proteomes" id="UP000295063"/>
    </source>
</evidence>
<dbReference type="CDD" id="cd07377">
    <property type="entry name" value="WHTH_GntR"/>
    <property type="match status" value="1"/>
</dbReference>
<keyword evidence="6" id="KW-1185">Reference proteome</keyword>
<dbReference type="Gene3D" id="1.10.10.10">
    <property type="entry name" value="Winged helix-like DNA-binding domain superfamily/Winged helix DNA-binding domain"/>
    <property type="match status" value="1"/>
</dbReference>
<dbReference type="GO" id="GO:0003677">
    <property type="term" value="F:DNA binding"/>
    <property type="evidence" value="ECO:0007669"/>
    <property type="project" value="UniProtKB-KW"/>
</dbReference>
<evidence type="ECO:0000313" key="5">
    <source>
        <dbReference type="EMBL" id="TCL37338.1"/>
    </source>
</evidence>
<dbReference type="InterPro" id="IPR036390">
    <property type="entry name" value="WH_DNA-bd_sf"/>
</dbReference>
<dbReference type="RefSeq" id="WP_132079775.1">
    <property type="nucleotide sequence ID" value="NZ_DALYTA010000013.1"/>
</dbReference>
<comment type="caution">
    <text evidence="5">The sequence shown here is derived from an EMBL/GenBank/DDBJ whole genome shotgun (WGS) entry which is preliminary data.</text>
</comment>